<organism evidence="2 3">
    <name type="scientific">Paractinoplanes ovalisporus</name>
    <dbReference type="NCBI Taxonomy" id="2810368"/>
    <lineage>
        <taxon>Bacteria</taxon>
        <taxon>Bacillati</taxon>
        <taxon>Actinomycetota</taxon>
        <taxon>Actinomycetes</taxon>
        <taxon>Micromonosporales</taxon>
        <taxon>Micromonosporaceae</taxon>
        <taxon>Paractinoplanes</taxon>
    </lineage>
</organism>
<keyword evidence="3" id="KW-1185">Reference proteome</keyword>
<evidence type="ECO:0000259" key="1">
    <source>
        <dbReference type="Pfam" id="PF03466"/>
    </source>
</evidence>
<evidence type="ECO:0000313" key="3">
    <source>
        <dbReference type="Proteomes" id="UP000632138"/>
    </source>
</evidence>
<proteinExistence type="predicted"/>
<accession>A0ABS2AMF7</accession>
<evidence type="ECO:0000313" key="2">
    <source>
        <dbReference type="EMBL" id="MBM2620389.1"/>
    </source>
</evidence>
<reference evidence="2 3" key="1">
    <citation type="submission" date="2021-01" db="EMBL/GenBank/DDBJ databases">
        <title>Actinoplanes sp. nov. LDG1-06 isolated from lichen.</title>
        <authorList>
            <person name="Saeng-In P."/>
            <person name="Phongsopitanun W."/>
            <person name="Kanchanasin P."/>
            <person name="Yuki M."/>
            <person name="Kudo T."/>
            <person name="Ohkuma M."/>
            <person name="Tanasupawat S."/>
        </authorList>
    </citation>
    <scope>NUCLEOTIDE SEQUENCE [LARGE SCALE GENOMIC DNA]</scope>
    <source>
        <strain evidence="2 3">LDG1-06</strain>
    </source>
</reference>
<gene>
    <name evidence="2" type="ORF">JIG36_33245</name>
</gene>
<dbReference type="Pfam" id="PF03466">
    <property type="entry name" value="LysR_substrate"/>
    <property type="match status" value="1"/>
</dbReference>
<dbReference type="RefSeq" id="WP_236048697.1">
    <property type="nucleotide sequence ID" value="NZ_JAENHP010000014.1"/>
</dbReference>
<dbReference type="SUPFAM" id="SSF53850">
    <property type="entry name" value="Periplasmic binding protein-like II"/>
    <property type="match status" value="1"/>
</dbReference>
<protein>
    <recommendedName>
        <fullName evidence="1">LysR substrate-binding domain-containing protein</fullName>
    </recommendedName>
</protein>
<dbReference type="EMBL" id="JAENHP010000014">
    <property type="protein sequence ID" value="MBM2620389.1"/>
    <property type="molecule type" value="Genomic_DNA"/>
</dbReference>
<dbReference type="InterPro" id="IPR005119">
    <property type="entry name" value="LysR_subst-bd"/>
</dbReference>
<dbReference type="Proteomes" id="UP000632138">
    <property type="component" value="Unassembled WGS sequence"/>
</dbReference>
<comment type="caution">
    <text evidence="2">The sequence shown here is derived from an EMBL/GenBank/DDBJ whole genome shotgun (WGS) entry which is preliminary data.</text>
</comment>
<dbReference type="Gene3D" id="3.40.190.10">
    <property type="entry name" value="Periplasmic binding protein-like II"/>
    <property type="match status" value="1"/>
</dbReference>
<sequence length="78" mass="8391">MAMVRAAVGAERNGLRGSLTFGTLHSISSVDVPALAGDFHRRHPGVRLRVEISARGAAGHAERLIELLPAYIRTDTPF</sequence>
<name>A0ABS2AMF7_9ACTN</name>
<feature type="domain" description="LysR substrate-binding" evidence="1">
    <location>
        <begin position="13"/>
        <end position="54"/>
    </location>
</feature>